<dbReference type="PROSITE" id="PS51257">
    <property type="entry name" value="PROKAR_LIPOPROTEIN"/>
    <property type="match status" value="1"/>
</dbReference>
<accession>A0A2W7HYY5</accession>
<organism evidence="2 3">
    <name type="scientific">Mesonia algae</name>
    <dbReference type="NCBI Taxonomy" id="213248"/>
    <lineage>
        <taxon>Bacteria</taxon>
        <taxon>Pseudomonadati</taxon>
        <taxon>Bacteroidota</taxon>
        <taxon>Flavobacteriia</taxon>
        <taxon>Flavobacteriales</taxon>
        <taxon>Flavobacteriaceae</taxon>
        <taxon>Mesonia</taxon>
    </lineage>
</organism>
<comment type="caution">
    <text evidence="2">The sequence shown here is derived from an EMBL/GenBank/DDBJ whole genome shotgun (WGS) entry which is preliminary data.</text>
</comment>
<gene>
    <name evidence="2" type="ORF">LX95_02068</name>
</gene>
<sequence length="190" mass="21472">MKKFLFIGLIMITTLACQENKKTSTLESDAEKEISTSESKDVIQSEEEQRKKRANREESEANTKKTIANWNGQFIKVDAENNVCECNCIQLNFESPATLCIDQNAGIDIQVKFSKDNDVVNIHYLNGSGNISDKNPIPWADFDKNNIIATITRNGSQLNLDWKGFTIDQKLATDYAILGKKNLEGTYKRK</sequence>
<proteinExistence type="predicted"/>
<name>A0A2W7HYY5_9FLAO</name>
<evidence type="ECO:0008006" key="4">
    <source>
        <dbReference type="Google" id="ProtNLM"/>
    </source>
</evidence>
<protein>
    <recommendedName>
        <fullName evidence="4">Lipoprotein</fullName>
    </recommendedName>
</protein>
<evidence type="ECO:0000313" key="2">
    <source>
        <dbReference type="EMBL" id="PZW39704.1"/>
    </source>
</evidence>
<dbReference type="AlphaFoldDB" id="A0A2W7HYY5"/>
<evidence type="ECO:0000313" key="3">
    <source>
        <dbReference type="Proteomes" id="UP000249542"/>
    </source>
</evidence>
<reference evidence="2 3" key="1">
    <citation type="submission" date="2018-06" db="EMBL/GenBank/DDBJ databases">
        <title>Genomic Encyclopedia of Archaeal and Bacterial Type Strains, Phase II (KMG-II): from individual species to whole genera.</title>
        <authorList>
            <person name="Goeker M."/>
        </authorList>
    </citation>
    <scope>NUCLEOTIDE SEQUENCE [LARGE SCALE GENOMIC DNA]</scope>
    <source>
        <strain evidence="2 3">DSM 15361</strain>
    </source>
</reference>
<evidence type="ECO:0000256" key="1">
    <source>
        <dbReference type="SAM" id="MobiDB-lite"/>
    </source>
</evidence>
<feature type="region of interest" description="Disordered" evidence="1">
    <location>
        <begin position="26"/>
        <end position="63"/>
    </location>
</feature>
<dbReference type="EMBL" id="QKYV01000005">
    <property type="protein sequence ID" value="PZW39704.1"/>
    <property type="molecule type" value="Genomic_DNA"/>
</dbReference>
<keyword evidence="3" id="KW-1185">Reference proteome</keyword>
<dbReference type="Proteomes" id="UP000249542">
    <property type="component" value="Unassembled WGS sequence"/>
</dbReference>
<dbReference type="RefSeq" id="WP_146240775.1">
    <property type="nucleotide sequence ID" value="NZ_QKYV01000005.1"/>
</dbReference>